<organism evidence="8 9">
    <name type="scientific">Streptomyces roseicoloratus</name>
    <dbReference type="NCBI Taxonomy" id="2508722"/>
    <lineage>
        <taxon>Bacteria</taxon>
        <taxon>Bacillati</taxon>
        <taxon>Actinomycetota</taxon>
        <taxon>Actinomycetes</taxon>
        <taxon>Kitasatosporales</taxon>
        <taxon>Streptomycetaceae</taxon>
        <taxon>Streptomyces</taxon>
    </lineage>
</organism>
<name>A0ABY9RP21_9ACTN</name>
<dbReference type="Pfam" id="PF02322">
    <property type="entry name" value="Cyt_bd_oxida_II"/>
    <property type="match status" value="1"/>
</dbReference>
<evidence type="ECO:0000256" key="1">
    <source>
        <dbReference type="ARBA" id="ARBA00004651"/>
    </source>
</evidence>
<evidence type="ECO:0000256" key="7">
    <source>
        <dbReference type="SAM" id="Phobius"/>
    </source>
</evidence>
<dbReference type="EC" id="1.10.3.-" evidence="8"/>
<proteinExistence type="inferred from homology"/>
<comment type="similarity">
    <text evidence="2">Belongs to the cytochrome ubiquinol oxidase subunit 2 family.</text>
</comment>
<keyword evidence="9" id="KW-1185">Reference proteome</keyword>
<dbReference type="GO" id="GO:0016491">
    <property type="term" value="F:oxidoreductase activity"/>
    <property type="evidence" value="ECO:0007669"/>
    <property type="project" value="UniProtKB-KW"/>
</dbReference>
<feature type="transmembrane region" description="Helical" evidence="7">
    <location>
        <begin position="42"/>
        <end position="60"/>
    </location>
</feature>
<accession>A0ABY9RP21</accession>
<dbReference type="EMBL" id="CP133762">
    <property type="protein sequence ID" value="WMX43945.1"/>
    <property type="molecule type" value="Genomic_DNA"/>
</dbReference>
<keyword evidence="8" id="KW-0560">Oxidoreductase</keyword>
<comment type="subcellular location">
    <subcellularLocation>
        <location evidence="1">Cell membrane</location>
        <topology evidence="1">Multi-pass membrane protein</topology>
    </subcellularLocation>
</comment>
<evidence type="ECO:0000313" key="8">
    <source>
        <dbReference type="EMBL" id="WMX43945.1"/>
    </source>
</evidence>
<dbReference type="Proteomes" id="UP001250858">
    <property type="component" value="Chromosome"/>
</dbReference>
<evidence type="ECO:0000256" key="3">
    <source>
        <dbReference type="ARBA" id="ARBA00022475"/>
    </source>
</evidence>
<protein>
    <submittedName>
        <fullName evidence="8">Cytochrome d ubiquinol oxidase subunit II</fullName>
        <ecNumber evidence="8">1.10.3.-</ecNumber>
    </submittedName>
</protein>
<keyword evidence="3" id="KW-1003">Cell membrane</keyword>
<feature type="transmembrane region" description="Helical" evidence="7">
    <location>
        <begin position="139"/>
        <end position="158"/>
    </location>
</feature>
<keyword evidence="4 7" id="KW-0812">Transmembrane</keyword>
<dbReference type="RefSeq" id="WP_309547777.1">
    <property type="nucleotide sequence ID" value="NZ_CP133762.1"/>
</dbReference>
<feature type="transmembrane region" description="Helical" evidence="7">
    <location>
        <begin position="80"/>
        <end position="97"/>
    </location>
</feature>
<keyword evidence="5 7" id="KW-1133">Transmembrane helix</keyword>
<evidence type="ECO:0000256" key="6">
    <source>
        <dbReference type="ARBA" id="ARBA00023136"/>
    </source>
</evidence>
<sequence length="233" mass="24186">MFALASVVTPFFLGAAVGGVASERVAPGTDASAHVWTGPTSIVFGVVAVTTTAFLGAVFLTGDAHRFEAPDLVGHFRRRALGSLAALAVLAVITGFVTHEDSPYVWHGLTHGLGLFFVILAGVASLLTAWLLPRTPGTWLRVSAVGVVGSAVVAWGTAQRPYLLPTSLTVADAAGAPATLTWLAVVTLVALLLVMPAVFLLYWLDTHGELEELTDSELRGGRGTDGDGTVRDG</sequence>
<evidence type="ECO:0000256" key="5">
    <source>
        <dbReference type="ARBA" id="ARBA00022989"/>
    </source>
</evidence>
<keyword evidence="6 7" id="KW-0472">Membrane</keyword>
<evidence type="ECO:0000256" key="2">
    <source>
        <dbReference type="ARBA" id="ARBA00007543"/>
    </source>
</evidence>
<feature type="transmembrane region" description="Helical" evidence="7">
    <location>
        <begin position="178"/>
        <end position="204"/>
    </location>
</feature>
<feature type="transmembrane region" description="Helical" evidence="7">
    <location>
        <begin position="109"/>
        <end position="132"/>
    </location>
</feature>
<evidence type="ECO:0000256" key="4">
    <source>
        <dbReference type="ARBA" id="ARBA00022692"/>
    </source>
</evidence>
<reference evidence="8 9" key="1">
    <citation type="submission" date="2023-09" db="EMBL/GenBank/DDBJ databases">
        <title>Complete genome of Streptomyces roseicoloratus T14.</title>
        <authorList>
            <person name="Bashizi T."/>
            <person name="Kim M.-J."/>
            <person name="Lee G."/>
            <person name="Tagele S.B."/>
            <person name="Shin J.-H."/>
        </authorList>
    </citation>
    <scope>NUCLEOTIDE SEQUENCE [LARGE SCALE GENOMIC DNA]</scope>
    <source>
        <strain evidence="8 9">T14</strain>
    </source>
</reference>
<gene>
    <name evidence="8" type="ORF">RGF97_02415</name>
</gene>
<evidence type="ECO:0000313" key="9">
    <source>
        <dbReference type="Proteomes" id="UP001250858"/>
    </source>
</evidence>
<dbReference type="InterPro" id="IPR003317">
    <property type="entry name" value="Cyt-d_oxidase_su2"/>
</dbReference>